<dbReference type="RefSeq" id="WP_147767031.1">
    <property type="nucleotide sequence ID" value="NZ_VRKQ01000008.1"/>
</dbReference>
<evidence type="ECO:0000313" key="2">
    <source>
        <dbReference type="Proteomes" id="UP000321080"/>
    </source>
</evidence>
<proteinExistence type="predicted"/>
<dbReference type="EMBL" id="VRKQ01000008">
    <property type="protein sequence ID" value="TXG39461.1"/>
    <property type="molecule type" value="Genomic_DNA"/>
</dbReference>
<reference evidence="1 2" key="1">
    <citation type="submission" date="2019-08" db="EMBL/GenBank/DDBJ databases">
        <title>Seonamhaeicola sediminis sp. nov., isolated from marine sediment.</title>
        <authorList>
            <person name="Cao W.R."/>
        </authorList>
    </citation>
    <scope>NUCLEOTIDE SEQUENCE [LARGE SCALE GENOMIC DNA]</scope>
    <source>
        <strain evidence="1 2">1505</strain>
    </source>
</reference>
<comment type="caution">
    <text evidence="1">The sequence shown here is derived from an EMBL/GenBank/DDBJ whole genome shotgun (WGS) entry which is preliminary data.</text>
</comment>
<dbReference type="Proteomes" id="UP000321080">
    <property type="component" value="Unassembled WGS sequence"/>
</dbReference>
<accession>A0A5C7GNC6</accession>
<protein>
    <submittedName>
        <fullName evidence="1">Uncharacterized protein</fullName>
    </submittedName>
</protein>
<name>A0A5C7GNC6_9FLAO</name>
<dbReference type="AlphaFoldDB" id="A0A5C7GNC6"/>
<organism evidence="1 2">
    <name type="scientific">Seonamhaeicola maritimus</name>
    <dbReference type="NCBI Taxonomy" id="2591822"/>
    <lineage>
        <taxon>Bacteria</taxon>
        <taxon>Pseudomonadati</taxon>
        <taxon>Bacteroidota</taxon>
        <taxon>Flavobacteriia</taxon>
        <taxon>Flavobacteriales</taxon>
        <taxon>Flavobacteriaceae</taxon>
    </lineage>
</organism>
<sequence length="119" mass="14027">MTIQELEGEYSIIGTNQNAERNKYKGILNISIDEFNRVKAKWLINNWQEQVGYGFFNDNILVINFKYNGDENNVFKGVVVYKCLSKDILEGFWSEKHGNPNYLGQERCFRIENKKEHIN</sequence>
<keyword evidence="2" id="KW-1185">Reference proteome</keyword>
<dbReference type="OrthoDB" id="1139144at2"/>
<evidence type="ECO:0000313" key="1">
    <source>
        <dbReference type="EMBL" id="TXG39461.1"/>
    </source>
</evidence>
<gene>
    <name evidence="1" type="ORF">FUA22_06210</name>
</gene>